<accession>A0A081KDG8</accession>
<dbReference type="PANTHER" id="PTHR37950:SF1">
    <property type="entry name" value="4-HYDROXYPHENYLACETATE CATABOLISM PROTEIN"/>
    <property type="match status" value="1"/>
</dbReference>
<dbReference type="Proteomes" id="UP000027997">
    <property type="component" value="Unassembled WGS sequence"/>
</dbReference>
<evidence type="ECO:0008006" key="3">
    <source>
        <dbReference type="Google" id="ProtNLM"/>
    </source>
</evidence>
<dbReference type="PANTHER" id="PTHR37950">
    <property type="entry name" value="4-HYDROXYPHENYLACETATE CATABOLISM PROTEIN"/>
    <property type="match status" value="1"/>
</dbReference>
<dbReference type="SUPFAM" id="SSF55331">
    <property type="entry name" value="Tautomerase/MIF"/>
    <property type="match status" value="1"/>
</dbReference>
<evidence type="ECO:0000313" key="2">
    <source>
        <dbReference type="Proteomes" id="UP000027997"/>
    </source>
</evidence>
<comment type="caution">
    <text evidence="1">The sequence shown here is derived from an EMBL/GenBank/DDBJ whole genome shotgun (WGS) entry which is preliminary data.</text>
</comment>
<organism evidence="1 2">
    <name type="scientific">Endozoicomonas elysicola</name>
    <dbReference type="NCBI Taxonomy" id="305900"/>
    <lineage>
        <taxon>Bacteria</taxon>
        <taxon>Pseudomonadati</taxon>
        <taxon>Pseudomonadota</taxon>
        <taxon>Gammaproteobacteria</taxon>
        <taxon>Oceanospirillales</taxon>
        <taxon>Endozoicomonadaceae</taxon>
        <taxon>Endozoicomonas</taxon>
    </lineage>
</organism>
<keyword evidence="2" id="KW-1185">Reference proteome</keyword>
<dbReference type="eggNOG" id="COG3232">
    <property type="taxonomic scope" value="Bacteria"/>
</dbReference>
<dbReference type="EMBL" id="JOJP01000001">
    <property type="protein sequence ID" value="KEI72194.1"/>
    <property type="molecule type" value="Genomic_DNA"/>
</dbReference>
<dbReference type="STRING" id="305900.GV64_16975"/>
<evidence type="ECO:0000313" key="1">
    <source>
        <dbReference type="EMBL" id="KEI72194.1"/>
    </source>
</evidence>
<reference evidence="1 2" key="1">
    <citation type="submission" date="2014-06" db="EMBL/GenBank/DDBJ databases">
        <title>Whole Genome Sequences of Three Symbiotic Endozoicomonas Bacteria.</title>
        <authorList>
            <person name="Neave M.J."/>
            <person name="Apprill A."/>
            <person name="Voolstra C.R."/>
        </authorList>
    </citation>
    <scope>NUCLEOTIDE SEQUENCE [LARGE SCALE GENOMIC DNA]</scope>
    <source>
        <strain evidence="1 2">DSM 22380</strain>
    </source>
</reference>
<dbReference type="AlphaFoldDB" id="A0A081KDG8"/>
<name>A0A081KDG8_9GAMM</name>
<dbReference type="Gene3D" id="3.30.429.10">
    <property type="entry name" value="Macrophage Migration Inhibitory Factor"/>
    <property type="match status" value="1"/>
</dbReference>
<dbReference type="GO" id="GO:0008704">
    <property type="term" value="F:5-carboxymethyl-2-hydroxymuconate delta-isomerase activity"/>
    <property type="evidence" value="ECO:0007669"/>
    <property type="project" value="InterPro"/>
</dbReference>
<dbReference type="InterPro" id="IPR004220">
    <property type="entry name" value="5-COMe_2-OHmuconate_Isoase"/>
</dbReference>
<dbReference type="InterPro" id="IPR014347">
    <property type="entry name" value="Tautomerase/MIF_sf"/>
</dbReference>
<gene>
    <name evidence="1" type="ORF">GV64_16975</name>
</gene>
<protein>
    <recommendedName>
        <fullName evidence="3">5-carboxymethyl-2-hydroxymuconate isomerase</fullName>
    </recommendedName>
</protein>
<proteinExistence type="predicted"/>
<dbReference type="RefSeq" id="WP_020583911.1">
    <property type="nucleotide sequence ID" value="NZ_JOJP01000001.1"/>
</dbReference>
<dbReference type="Pfam" id="PF02962">
    <property type="entry name" value="CHMI"/>
    <property type="match status" value="1"/>
</dbReference>
<sequence>MPHCVIEYSRPLELTVSPEDLMESVYLGAVSSELFEEAAIKVRAIPYDHYRVTAGIESGMRFIHVTARILSGRNREQKRLLSSGLLKCLERFSLENVSLTVEVVDMDREVYAKTVVL</sequence>
<dbReference type="CDD" id="cd00580">
    <property type="entry name" value="CHMI"/>
    <property type="match status" value="1"/>
</dbReference>